<reference evidence="2 3" key="1">
    <citation type="submission" date="2010-09" db="EMBL/GenBank/DDBJ databases">
        <authorList>
            <person name="Harkins D.M."/>
            <person name="Madupu R."/>
            <person name="Durkin A.S."/>
            <person name="Torralba M."/>
            <person name="Methe B."/>
            <person name="Sutton G.G."/>
            <person name="Nelson K.E."/>
        </authorList>
    </citation>
    <scope>NUCLEOTIDE SEQUENCE [LARGE SCALE GENOMIC DNA]</scope>
    <source>
        <strain evidence="2 3">CRIS 21A-A</strain>
    </source>
</reference>
<keyword evidence="1" id="KW-0732">Signal</keyword>
<dbReference type="AlphaFoldDB" id="E1GX85"/>
<organism evidence="2 3">
    <name type="scientific">Prevotella amnii CRIS 21A-A</name>
    <dbReference type="NCBI Taxonomy" id="679191"/>
    <lineage>
        <taxon>Bacteria</taxon>
        <taxon>Pseudomonadati</taxon>
        <taxon>Bacteroidota</taxon>
        <taxon>Bacteroidia</taxon>
        <taxon>Bacteroidales</taxon>
        <taxon>Prevotellaceae</taxon>
        <taxon>Prevotella</taxon>
    </lineage>
</organism>
<feature type="signal peptide" evidence="1">
    <location>
        <begin position="1"/>
        <end position="21"/>
    </location>
</feature>
<gene>
    <name evidence="2" type="ORF">HMPREF9018_1999</name>
</gene>
<evidence type="ECO:0000313" key="3">
    <source>
        <dbReference type="Proteomes" id="UP000016016"/>
    </source>
</evidence>
<evidence type="ECO:0008006" key="4">
    <source>
        <dbReference type="Google" id="ProtNLM"/>
    </source>
</evidence>
<dbReference type="RefSeq" id="WP_008450115.1">
    <property type="nucleotide sequence ID" value="NZ_ADFQ01000085.1"/>
</dbReference>
<comment type="caution">
    <text evidence="2">The sequence shown here is derived from an EMBL/GenBank/DDBJ whole genome shotgun (WGS) entry which is preliminary data.</text>
</comment>
<name>E1GX85_9BACT</name>
<evidence type="ECO:0000256" key="1">
    <source>
        <dbReference type="SAM" id="SignalP"/>
    </source>
</evidence>
<sequence length="486" mass="56434">MKKYSFSLVLLLILCCTSCDDFVFGNMHINYTENPLEQKEVPHSGADAMVDSLQRKAPFTEDMKDPDKDGAFHNWARCVVMFKEGHSHGDEKFHGNYVYPAAPWRQEEFVVVENNNADFPTVKVEWEKSIQTVFEKKLGKPTPKQPYIRLIGGDKNLWGICLYFLDKDGKLLNDEIYKHSDEYQIFFTISDVDDKGKAYKVMDCRGTWQLDKNGENGKVDPTPLESPYFNKVDEDVSLGKNPFERRQNATKNLFEYFYRDTWHQNAMADGMREFYNIRLLPPLDASDANSCATYDKDCVGLKGHINFYYEANEPSSNFRPYIDERVGASYTNDTWPFKVKGFTSDHEKYSRPSYILPYFYLSVRVMKIKKGKKAYIPKATIANKELDYAGYWDWMKSVKACAPFYDPYWDSKVTSLEKPEWEELTRFNIPIKVYCNRFDSDPTNVSPTEPYYYYLGKEIGLTGEEAYGASQNVKTHGFGAFGNWFL</sequence>
<protein>
    <recommendedName>
        <fullName evidence="4">Lipoprotein</fullName>
    </recommendedName>
</protein>
<accession>E1GX85</accession>
<dbReference type="EMBL" id="ADFQ01000085">
    <property type="protein sequence ID" value="EFN90731.1"/>
    <property type="molecule type" value="Genomic_DNA"/>
</dbReference>
<feature type="chain" id="PRO_5003146239" description="Lipoprotein" evidence="1">
    <location>
        <begin position="22"/>
        <end position="486"/>
    </location>
</feature>
<dbReference type="eggNOG" id="ENOG5033QEA">
    <property type="taxonomic scope" value="Bacteria"/>
</dbReference>
<proteinExistence type="predicted"/>
<evidence type="ECO:0000313" key="2">
    <source>
        <dbReference type="EMBL" id="EFN90731.1"/>
    </source>
</evidence>
<dbReference type="Proteomes" id="UP000016016">
    <property type="component" value="Unassembled WGS sequence"/>
</dbReference>